<sequence>MPSPNPEVIFVQSRITSPSLPPQPSTNASTPADELNTTGFPYLAIYPNLNLDWLSSPDCEFWTLPLHSDLLPAGGPGTSEAGGFVFDVSDFDMGGYEVVKTVGKREGSGAAKYVVVVTVGEGVVEGREGDLEGLLGESRGKLGVEGGTSTLVRMNFRKAEIPPREEEVRRGELFIGREYVVLHQIDSPPTDLEEQWGEKPILYNLIGGFGDVNSVLA</sequence>
<dbReference type="AlphaFoldDB" id="A0AA40CP39"/>
<accession>A0AA40CP39</accession>
<organism evidence="2 3">
    <name type="scientific">Cercophora newfieldiana</name>
    <dbReference type="NCBI Taxonomy" id="92897"/>
    <lineage>
        <taxon>Eukaryota</taxon>
        <taxon>Fungi</taxon>
        <taxon>Dikarya</taxon>
        <taxon>Ascomycota</taxon>
        <taxon>Pezizomycotina</taxon>
        <taxon>Sordariomycetes</taxon>
        <taxon>Sordariomycetidae</taxon>
        <taxon>Sordariales</taxon>
        <taxon>Lasiosphaeriaceae</taxon>
        <taxon>Cercophora</taxon>
    </lineage>
</organism>
<dbReference type="Proteomes" id="UP001174936">
    <property type="component" value="Unassembled WGS sequence"/>
</dbReference>
<comment type="caution">
    <text evidence="2">The sequence shown here is derived from an EMBL/GenBank/DDBJ whole genome shotgun (WGS) entry which is preliminary data.</text>
</comment>
<protein>
    <submittedName>
        <fullName evidence="2">Uncharacterized protein</fullName>
    </submittedName>
</protein>
<keyword evidence="3" id="KW-1185">Reference proteome</keyword>
<reference evidence="2" key="1">
    <citation type="submission" date="2023-06" db="EMBL/GenBank/DDBJ databases">
        <title>Genome-scale phylogeny and comparative genomics of the fungal order Sordariales.</title>
        <authorList>
            <consortium name="Lawrence Berkeley National Laboratory"/>
            <person name="Hensen N."/>
            <person name="Bonometti L."/>
            <person name="Westerberg I."/>
            <person name="Brannstrom I.O."/>
            <person name="Guillou S."/>
            <person name="Cros-Aarteil S."/>
            <person name="Calhoun S."/>
            <person name="Haridas S."/>
            <person name="Kuo A."/>
            <person name="Mondo S."/>
            <person name="Pangilinan J."/>
            <person name="Riley R."/>
            <person name="Labutti K."/>
            <person name="Andreopoulos B."/>
            <person name="Lipzen A."/>
            <person name="Chen C."/>
            <person name="Yanf M."/>
            <person name="Daum C."/>
            <person name="Ng V."/>
            <person name="Clum A."/>
            <person name="Steindorff A."/>
            <person name="Ohm R."/>
            <person name="Martin F."/>
            <person name="Silar P."/>
            <person name="Natvig D."/>
            <person name="Lalanne C."/>
            <person name="Gautier V."/>
            <person name="Ament-Velasquez S.L."/>
            <person name="Kruys A."/>
            <person name="Hutchinson M.I."/>
            <person name="Powell A.J."/>
            <person name="Barry K."/>
            <person name="Miller A.N."/>
            <person name="Grigoriev I.V."/>
            <person name="Debuchy R."/>
            <person name="Gladieux P."/>
            <person name="Thoren M.H."/>
            <person name="Johannesson H."/>
        </authorList>
    </citation>
    <scope>NUCLEOTIDE SEQUENCE</scope>
    <source>
        <strain evidence="2">SMH2532-1</strain>
    </source>
</reference>
<evidence type="ECO:0000256" key="1">
    <source>
        <dbReference type="SAM" id="MobiDB-lite"/>
    </source>
</evidence>
<name>A0AA40CP39_9PEZI</name>
<gene>
    <name evidence="2" type="ORF">B0T16DRAFT_495270</name>
</gene>
<feature type="region of interest" description="Disordered" evidence="1">
    <location>
        <begin position="13"/>
        <end position="33"/>
    </location>
</feature>
<proteinExistence type="predicted"/>
<evidence type="ECO:0000313" key="3">
    <source>
        <dbReference type="Proteomes" id="UP001174936"/>
    </source>
</evidence>
<evidence type="ECO:0000313" key="2">
    <source>
        <dbReference type="EMBL" id="KAK0644453.1"/>
    </source>
</evidence>
<dbReference type="EMBL" id="JAULSV010000005">
    <property type="protein sequence ID" value="KAK0644453.1"/>
    <property type="molecule type" value="Genomic_DNA"/>
</dbReference>